<evidence type="ECO:0000313" key="8">
    <source>
        <dbReference type="Proteomes" id="UP001353858"/>
    </source>
</evidence>
<protein>
    <recommendedName>
        <fullName evidence="6">Mitochondrial nucleoid factor 1</fullName>
    </recommendedName>
    <alternativeName>
        <fullName evidence="5">Mitochondrial protein M19</fullName>
    </alternativeName>
</protein>
<name>A0AAN7SJ50_9COLE</name>
<keyword evidence="4" id="KW-1135">Mitochondrion nucleoid</keyword>
<sequence length="114" mass="13437">MATSGIYNRISKLIERWPLDKNKTGRDLGQHLRDYINEAHKNNSFVGNERYWDRQYLGIQRLINNDHFKKYPRTLSSSSTGLTAEQCSEVLTKEFLETLEKENSSFIKKVFYSK</sequence>
<keyword evidence="3" id="KW-0496">Mitochondrion</keyword>
<comment type="caution">
    <text evidence="7">The sequence shown here is derived from an EMBL/GenBank/DDBJ whole genome shotgun (WGS) entry which is preliminary data.</text>
</comment>
<dbReference type="PANTHER" id="PTHR34260">
    <property type="entry name" value="UBIQUINOL-CYTOCHROME-C REDUCTASE COMPLEX ASSEMBLY FACTOR 2"/>
    <property type="match status" value="1"/>
</dbReference>
<gene>
    <name evidence="7" type="ORF">RN001_000373</name>
</gene>
<evidence type="ECO:0000256" key="4">
    <source>
        <dbReference type="ARBA" id="ARBA00023271"/>
    </source>
</evidence>
<dbReference type="PANTHER" id="PTHR34260:SF1">
    <property type="entry name" value="UBIQUINOL-CYTOCHROME-C REDUCTASE COMPLEX ASSEMBLY FACTOR 2"/>
    <property type="match status" value="1"/>
</dbReference>
<evidence type="ECO:0000313" key="7">
    <source>
        <dbReference type="EMBL" id="KAK4884102.1"/>
    </source>
</evidence>
<keyword evidence="2" id="KW-0809">Transit peptide</keyword>
<dbReference type="Pfam" id="PF20180">
    <property type="entry name" value="UQCC2_CBP6"/>
    <property type="match status" value="1"/>
</dbReference>
<dbReference type="AlphaFoldDB" id="A0AAN7SJ50"/>
<keyword evidence="8" id="KW-1185">Reference proteome</keyword>
<evidence type="ECO:0000256" key="5">
    <source>
        <dbReference type="ARBA" id="ARBA00031206"/>
    </source>
</evidence>
<evidence type="ECO:0000256" key="1">
    <source>
        <dbReference type="ARBA" id="ARBA00004436"/>
    </source>
</evidence>
<reference evidence="8" key="1">
    <citation type="submission" date="2023-01" db="EMBL/GenBank/DDBJ databases">
        <title>Key to firefly adult light organ development and bioluminescence: homeobox transcription factors regulate luciferase expression and transportation to peroxisome.</title>
        <authorList>
            <person name="Fu X."/>
        </authorList>
    </citation>
    <scope>NUCLEOTIDE SEQUENCE [LARGE SCALE GENOMIC DNA]</scope>
</reference>
<dbReference type="GO" id="GO:0042645">
    <property type="term" value="C:mitochondrial nucleoid"/>
    <property type="evidence" value="ECO:0007669"/>
    <property type="project" value="UniProtKB-SubCell"/>
</dbReference>
<organism evidence="7 8">
    <name type="scientific">Aquatica leii</name>
    <dbReference type="NCBI Taxonomy" id="1421715"/>
    <lineage>
        <taxon>Eukaryota</taxon>
        <taxon>Metazoa</taxon>
        <taxon>Ecdysozoa</taxon>
        <taxon>Arthropoda</taxon>
        <taxon>Hexapoda</taxon>
        <taxon>Insecta</taxon>
        <taxon>Pterygota</taxon>
        <taxon>Neoptera</taxon>
        <taxon>Endopterygota</taxon>
        <taxon>Coleoptera</taxon>
        <taxon>Polyphaga</taxon>
        <taxon>Elateriformia</taxon>
        <taxon>Elateroidea</taxon>
        <taxon>Lampyridae</taxon>
        <taxon>Luciolinae</taxon>
        <taxon>Aquatica</taxon>
    </lineage>
</organism>
<dbReference type="Proteomes" id="UP001353858">
    <property type="component" value="Unassembled WGS sequence"/>
</dbReference>
<comment type="subcellular location">
    <subcellularLocation>
        <location evidence="1">Mitochondrion matrix</location>
        <location evidence="1">Mitochondrion nucleoid</location>
    </subcellularLocation>
</comment>
<evidence type="ECO:0000256" key="6">
    <source>
        <dbReference type="ARBA" id="ARBA00032983"/>
    </source>
</evidence>
<dbReference type="InterPro" id="IPR037698">
    <property type="entry name" value="UQCC2"/>
</dbReference>
<dbReference type="GO" id="GO:0034551">
    <property type="term" value="P:mitochondrial respiratory chain complex III assembly"/>
    <property type="evidence" value="ECO:0007669"/>
    <property type="project" value="TreeGrafter"/>
</dbReference>
<dbReference type="EMBL" id="JARPUR010000001">
    <property type="protein sequence ID" value="KAK4884102.1"/>
    <property type="molecule type" value="Genomic_DNA"/>
</dbReference>
<evidence type="ECO:0000256" key="3">
    <source>
        <dbReference type="ARBA" id="ARBA00023128"/>
    </source>
</evidence>
<evidence type="ECO:0000256" key="2">
    <source>
        <dbReference type="ARBA" id="ARBA00022946"/>
    </source>
</evidence>
<accession>A0AAN7SJ50</accession>
<proteinExistence type="predicted"/>